<sequence>MKKAFYESLEIFGGMFIFLIIYSLFFQDITLSVSGKLWLLLFFLIMFMGRYFFGKRREKKLSKN</sequence>
<dbReference type="AlphaFoldDB" id="A0A7X1D695"/>
<organism evidence="1 2">
    <name type="scientific">Listeria booriae</name>
    <dbReference type="NCBI Taxonomy" id="1552123"/>
    <lineage>
        <taxon>Bacteria</taxon>
        <taxon>Bacillati</taxon>
        <taxon>Bacillota</taxon>
        <taxon>Bacilli</taxon>
        <taxon>Bacillales</taxon>
        <taxon>Listeriaceae</taxon>
        <taxon>Listeria</taxon>
    </lineage>
</organism>
<dbReference type="RefSeq" id="WP_185507698.1">
    <property type="nucleotide sequence ID" value="NZ_JAARWS010000001.1"/>
</dbReference>
<reference evidence="1 2" key="1">
    <citation type="submission" date="2020-03" db="EMBL/GenBank/DDBJ databases">
        <title>Soil Listeria distribution.</title>
        <authorList>
            <person name="Liao J."/>
            <person name="Wiedmann M."/>
        </authorList>
    </citation>
    <scope>NUCLEOTIDE SEQUENCE [LARGE SCALE GENOMIC DNA]</scope>
    <source>
        <strain evidence="1 2">FSL L7-0245</strain>
    </source>
</reference>
<protein>
    <submittedName>
        <fullName evidence="1">Uncharacterized protein</fullName>
    </submittedName>
</protein>
<comment type="caution">
    <text evidence="1">The sequence shown here is derived from an EMBL/GenBank/DDBJ whole genome shotgun (WGS) entry which is preliminary data.</text>
</comment>
<proteinExistence type="predicted"/>
<dbReference type="EMBL" id="JAARYH010000006">
    <property type="protein sequence ID" value="MBC2167571.1"/>
    <property type="molecule type" value="Genomic_DNA"/>
</dbReference>
<accession>A0A7X1D695</accession>
<evidence type="ECO:0000313" key="1">
    <source>
        <dbReference type="EMBL" id="MBC2167571.1"/>
    </source>
</evidence>
<name>A0A7X1D695_9LIST</name>
<dbReference type="Proteomes" id="UP000519573">
    <property type="component" value="Unassembled WGS sequence"/>
</dbReference>
<gene>
    <name evidence="1" type="ORF">HCB26_13430</name>
</gene>
<evidence type="ECO:0000313" key="2">
    <source>
        <dbReference type="Proteomes" id="UP000519573"/>
    </source>
</evidence>